<reference evidence="4 5" key="1">
    <citation type="submission" date="2024-01" db="EMBL/GenBank/DDBJ databases">
        <title>A draft genome for the cacao thread blight pathogen Marasmiellus scandens.</title>
        <authorList>
            <person name="Baruah I.K."/>
            <person name="Leung J."/>
            <person name="Bukari Y."/>
            <person name="Amoako-Attah I."/>
            <person name="Meinhardt L.W."/>
            <person name="Bailey B.A."/>
            <person name="Cohen S.P."/>
        </authorList>
    </citation>
    <scope>NUCLEOTIDE SEQUENCE [LARGE SCALE GENOMIC DNA]</scope>
    <source>
        <strain evidence="4 5">GH-19</strain>
    </source>
</reference>
<dbReference type="EMBL" id="JBANRG010000012">
    <property type="protein sequence ID" value="KAK7461899.1"/>
    <property type="molecule type" value="Genomic_DNA"/>
</dbReference>
<dbReference type="InterPro" id="IPR029058">
    <property type="entry name" value="AB_hydrolase_fold"/>
</dbReference>
<dbReference type="Gene3D" id="3.40.50.1820">
    <property type="entry name" value="alpha/beta hydrolase"/>
    <property type="match status" value="1"/>
</dbReference>
<accession>A0ABR1JP40</accession>
<proteinExistence type="inferred from homology"/>
<dbReference type="Proteomes" id="UP001498398">
    <property type="component" value="Unassembled WGS sequence"/>
</dbReference>
<dbReference type="SUPFAM" id="SSF53474">
    <property type="entry name" value="alpha/beta-Hydrolases"/>
    <property type="match status" value="1"/>
</dbReference>
<comment type="caution">
    <text evidence="4">The sequence shown here is derived from an EMBL/GenBank/DDBJ whole genome shotgun (WGS) entry which is preliminary data.</text>
</comment>
<evidence type="ECO:0000256" key="1">
    <source>
        <dbReference type="ARBA" id="ARBA00008645"/>
    </source>
</evidence>
<protein>
    <recommendedName>
        <fullName evidence="3">AB hydrolase-1 domain-containing protein</fullName>
    </recommendedName>
</protein>
<organism evidence="4 5">
    <name type="scientific">Marasmiellus scandens</name>
    <dbReference type="NCBI Taxonomy" id="2682957"/>
    <lineage>
        <taxon>Eukaryota</taxon>
        <taxon>Fungi</taxon>
        <taxon>Dikarya</taxon>
        <taxon>Basidiomycota</taxon>
        <taxon>Agaricomycotina</taxon>
        <taxon>Agaricomycetes</taxon>
        <taxon>Agaricomycetidae</taxon>
        <taxon>Agaricales</taxon>
        <taxon>Marasmiineae</taxon>
        <taxon>Omphalotaceae</taxon>
        <taxon>Marasmiellus</taxon>
    </lineage>
</organism>
<name>A0ABR1JP40_9AGAR</name>
<dbReference type="PANTHER" id="PTHR46118:SF4">
    <property type="entry name" value="PROTEIN ABHD11"/>
    <property type="match status" value="1"/>
</dbReference>
<feature type="domain" description="AB hydrolase-1" evidence="3">
    <location>
        <begin position="82"/>
        <end position="323"/>
    </location>
</feature>
<evidence type="ECO:0000256" key="2">
    <source>
        <dbReference type="ARBA" id="ARBA00022801"/>
    </source>
</evidence>
<comment type="similarity">
    <text evidence="1">Belongs to the AB hydrolase superfamily.</text>
</comment>
<evidence type="ECO:0000313" key="5">
    <source>
        <dbReference type="Proteomes" id="UP001498398"/>
    </source>
</evidence>
<keyword evidence="5" id="KW-1185">Reference proteome</keyword>
<evidence type="ECO:0000313" key="4">
    <source>
        <dbReference type="EMBL" id="KAK7461899.1"/>
    </source>
</evidence>
<sequence>MPIRPSSLRSFNKHSVQRGLFSPCRRKQDLRFLLPSTSQYFPNLASRTSFSTSTPSTDAELKPIDLEFAEYTPSDGNRTRGAVVIVHGLFGSKRNWNSLSKAFSRDLNKPVYALDLRNHGDSPHARPMTYPQMALDVSHFVKKHKLENISLIGHSMGGKVAMTVALGRYLSSSTINNLVVADIAPIKGRVSRASVSYIDAMREIEGMKLKTRKEAKEAFAKWEKDPGTQAFILTNLVLPSESTEHDYAKFGIPLDILSEAIPDIGTFPYEPGEVEPWGGRTLFVKGDRSKFLNPDAVAVAKKFFPTLELKSVDAGHWVHGERPNEFKKHVVDFINAGNV</sequence>
<gene>
    <name evidence="4" type="ORF">VKT23_008331</name>
</gene>
<dbReference type="PANTHER" id="PTHR46118">
    <property type="entry name" value="PROTEIN ABHD11"/>
    <property type="match status" value="1"/>
</dbReference>
<keyword evidence="2" id="KW-0378">Hydrolase</keyword>
<dbReference type="Pfam" id="PF00561">
    <property type="entry name" value="Abhydrolase_1"/>
    <property type="match status" value="1"/>
</dbReference>
<evidence type="ECO:0000259" key="3">
    <source>
        <dbReference type="Pfam" id="PF00561"/>
    </source>
</evidence>
<dbReference type="InterPro" id="IPR000073">
    <property type="entry name" value="AB_hydrolase_1"/>
</dbReference>